<evidence type="ECO:0000313" key="1">
    <source>
        <dbReference type="EMBL" id="EDW08166.2"/>
    </source>
</evidence>
<dbReference type="InParanoid" id="B4KQJ7"/>
<reference evidence="1 2" key="1">
    <citation type="journal article" date="2007" name="Nature">
        <title>Evolution of genes and genomes on the Drosophila phylogeny.</title>
        <authorList>
            <consortium name="Drosophila 12 Genomes Consortium"/>
            <person name="Clark A.G."/>
            <person name="Eisen M.B."/>
            <person name="Smith D.R."/>
            <person name="Bergman C.M."/>
            <person name="Oliver B."/>
            <person name="Markow T.A."/>
            <person name="Kaufman T.C."/>
            <person name="Kellis M."/>
            <person name="Gelbart W."/>
            <person name="Iyer V.N."/>
            <person name="Pollard D.A."/>
            <person name="Sackton T.B."/>
            <person name="Larracuente A.M."/>
            <person name="Singh N.D."/>
            <person name="Abad J.P."/>
            <person name="Abt D.N."/>
            <person name="Adryan B."/>
            <person name="Aguade M."/>
            <person name="Akashi H."/>
            <person name="Anderson W.W."/>
            <person name="Aquadro C.F."/>
            <person name="Ardell D.H."/>
            <person name="Arguello R."/>
            <person name="Artieri C.G."/>
            <person name="Barbash D.A."/>
            <person name="Barker D."/>
            <person name="Barsanti P."/>
            <person name="Batterham P."/>
            <person name="Batzoglou S."/>
            <person name="Begun D."/>
            <person name="Bhutkar A."/>
            <person name="Blanco E."/>
            <person name="Bosak S.A."/>
            <person name="Bradley R.K."/>
            <person name="Brand A.D."/>
            <person name="Brent M.R."/>
            <person name="Brooks A.N."/>
            <person name="Brown R.H."/>
            <person name="Butlin R.K."/>
            <person name="Caggese C."/>
            <person name="Calvi B.R."/>
            <person name="Bernardo de Carvalho A."/>
            <person name="Caspi A."/>
            <person name="Castrezana S."/>
            <person name="Celniker S.E."/>
            <person name="Chang J.L."/>
            <person name="Chapple C."/>
            <person name="Chatterji S."/>
            <person name="Chinwalla A."/>
            <person name="Civetta A."/>
            <person name="Clifton S.W."/>
            <person name="Comeron J.M."/>
            <person name="Costello J.C."/>
            <person name="Coyne J.A."/>
            <person name="Daub J."/>
            <person name="David R.G."/>
            <person name="Delcher A.L."/>
            <person name="Delehaunty K."/>
            <person name="Do C.B."/>
            <person name="Ebling H."/>
            <person name="Edwards K."/>
            <person name="Eickbush T."/>
            <person name="Evans J.D."/>
            <person name="Filipski A."/>
            <person name="Findeiss S."/>
            <person name="Freyhult E."/>
            <person name="Fulton L."/>
            <person name="Fulton R."/>
            <person name="Garcia A.C."/>
            <person name="Gardiner A."/>
            <person name="Garfield D.A."/>
            <person name="Garvin B.E."/>
            <person name="Gibson G."/>
            <person name="Gilbert D."/>
            <person name="Gnerre S."/>
            <person name="Godfrey J."/>
            <person name="Good R."/>
            <person name="Gotea V."/>
            <person name="Gravely B."/>
            <person name="Greenberg A.J."/>
            <person name="Griffiths-Jones S."/>
            <person name="Gross S."/>
            <person name="Guigo R."/>
            <person name="Gustafson E.A."/>
            <person name="Haerty W."/>
            <person name="Hahn M.W."/>
            <person name="Halligan D.L."/>
            <person name="Halpern A.L."/>
            <person name="Halter G.M."/>
            <person name="Han M.V."/>
            <person name="Heger A."/>
            <person name="Hillier L."/>
            <person name="Hinrichs A.S."/>
            <person name="Holmes I."/>
            <person name="Hoskins R.A."/>
            <person name="Hubisz M.J."/>
            <person name="Hultmark D."/>
            <person name="Huntley M.A."/>
            <person name="Jaffe D.B."/>
            <person name="Jagadeeshan S."/>
            <person name="Jeck W.R."/>
            <person name="Johnson J."/>
            <person name="Jones C.D."/>
            <person name="Jordan W.C."/>
            <person name="Karpen G.H."/>
            <person name="Kataoka E."/>
            <person name="Keightley P.D."/>
            <person name="Kheradpour P."/>
            <person name="Kirkness E.F."/>
            <person name="Koerich L.B."/>
            <person name="Kristiansen K."/>
            <person name="Kudrna D."/>
            <person name="Kulathinal R.J."/>
            <person name="Kumar S."/>
            <person name="Kwok R."/>
            <person name="Lander E."/>
            <person name="Langley C.H."/>
            <person name="Lapoint R."/>
            <person name="Lazzaro B.P."/>
            <person name="Lee S.J."/>
            <person name="Levesque L."/>
            <person name="Li R."/>
            <person name="Lin C.F."/>
            <person name="Lin M.F."/>
            <person name="Lindblad-Toh K."/>
            <person name="Llopart A."/>
            <person name="Long M."/>
            <person name="Low L."/>
            <person name="Lozovsky E."/>
            <person name="Lu J."/>
            <person name="Luo M."/>
            <person name="Machado C.A."/>
            <person name="Makalowski W."/>
            <person name="Marzo M."/>
            <person name="Matsuda M."/>
            <person name="Matzkin L."/>
            <person name="McAllister B."/>
            <person name="McBride C.S."/>
            <person name="McKernan B."/>
            <person name="McKernan K."/>
            <person name="Mendez-Lago M."/>
            <person name="Minx P."/>
            <person name="Mollenhauer M.U."/>
            <person name="Montooth K."/>
            <person name="Mount S.M."/>
            <person name="Mu X."/>
            <person name="Myers E."/>
            <person name="Negre B."/>
            <person name="Newfeld S."/>
            <person name="Nielsen R."/>
            <person name="Noor M.A."/>
            <person name="O'Grady P."/>
            <person name="Pachter L."/>
            <person name="Papaceit M."/>
            <person name="Parisi M.J."/>
            <person name="Parisi M."/>
            <person name="Parts L."/>
            <person name="Pedersen J.S."/>
            <person name="Pesole G."/>
            <person name="Phillippy A.M."/>
            <person name="Ponting C.P."/>
            <person name="Pop M."/>
            <person name="Porcelli D."/>
            <person name="Powell J.R."/>
            <person name="Prohaska S."/>
            <person name="Pruitt K."/>
            <person name="Puig M."/>
            <person name="Quesneville H."/>
            <person name="Ram K.R."/>
            <person name="Rand D."/>
            <person name="Rasmussen M.D."/>
            <person name="Reed L.K."/>
            <person name="Reenan R."/>
            <person name="Reily A."/>
            <person name="Remington K.A."/>
            <person name="Rieger T.T."/>
            <person name="Ritchie M.G."/>
            <person name="Robin C."/>
            <person name="Rogers Y.H."/>
            <person name="Rohde C."/>
            <person name="Rozas J."/>
            <person name="Rubenfield M.J."/>
            <person name="Ruiz A."/>
            <person name="Russo S."/>
            <person name="Salzberg S.L."/>
            <person name="Sanchez-Gracia A."/>
            <person name="Saranga D.J."/>
            <person name="Sato H."/>
            <person name="Schaeffer S.W."/>
            <person name="Schatz M.C."/>
            <person name="Schlenke T."/>
            <person name="Schwartz R."/>
            <person name="Segarra C."/>
            <person name="Singh R.S."/>
            <person name="Sirot L."/>
            <person name="Sirota M."/>
            <person name="Sisneros N.B."/>
            <person name="Smith C.D."/>
            <person name="Smith T.F."/>
            <person name="Spieth J."/>
            <person name="Stage D.E."/>
            <person name="Stark A."/>
            <person name="Stephan W."/>
            <person name="Strausberg R.L."/>
            <person name="Strempel S."/>
            <person name="Sturgill D."/>
            <person name="Sutton G."/>
            <person name="Sutton G.G."/>
            <person name="Tao W."/>
            <person name="Teichmann S."/>
            <person name="Tobari Y.N."/>
            <person name="Tomimura Y."/>
            <person name="Tsolas J.M."/>
            <person name="Valente V.L."/>
            <person name="Venter E."/>
            <person name="Venter J.C."/>
            <person name="Vicario S."/>
            <person name="Vieira F.G."/>
            <person name="Vilella A.J."/>
            <person name="Villasante A."/>
            <person name="Walenz B."/>
            <person name="Wang J."/>
            <person name="Wasserman M."/>
            <person name="Watts T."/>
            <person name="Wilson D."/>
            <person name="Wilson R.K."/>
            <person name="Wing R.A."/>
            <person name="Wolfner M.F."/>
            <person name="Wong A."/>
            <person name="Wong G.K."/>
            <person name="Wu C.I."/>
            <person name="Wu G."/>
            <person name="Yamamoto D."/>
            <person name="Yang H.P."/>
            <person name="Yang S.P."/>
            <person name="Yorke J.A."/>
            <person name="Yoshida K."/>
            <person name="Zdobnov E."/>
            <person name="Zhang P."/>
            <person name="Zhang Y."/>
            <person name="Zimin A.V."/>
            <person name="Baldwin J."/>
            <person name="Abdouelleil A."/>
            <person name="Abdulkadir J."/>
            <person name="Abebe A."/>
            <person name="Abera B."/>
            <person name="Abreu J."/>
            <person name="Acer S.C."/>
            <person name="Aftuck L."/>
            <person name="Alexander A."/>
            <person name="An P."/>
            <person name="Anderson E."/>
            <person name="Anderson S."/>
            <person name="Arachi H."/>
            <person name="Azer M."/>
            <person name="Bachantsang P."/>
            <person name="Barry A."/>
            <person name="Bayul T."/>
            <person name="Berlin A."/>
            <person name="Bessette D."/>
            <person name="Bloom T."/>
            <person name="Blye J."/>
            <person name="Boguslavskiy L."/>
            <person name="Bonnet C."/>
            <person name="Boukhgalter B."/>
            <person name="Bourzgui I."/>
            <person name="Brown A."/>
            <person name="Cahill P."/>
            <person name="Channer S."/>
            <person name="Cheshatsang Y."/>
            <person name="Chuda L."/>
            <person name="Citroen M."/>
            <person name="Collymore A."/>
            <person name="Cooke P."/>
            <person name="Costello M."/>
            <person name="D'Aco K."/>
            <person name="Daza R."/>
            <person name="De Haan G."/>
            <person name="DeGray S."/>
            <person name="DeMaso C."/>
            <person name="Dhargay N."/>
            <person name="Dooley K."/>
            <person name="Dooley E."/>
            <person name="Doricent M."/>
            <person name="Dorje P."/>
            <person name="Dorjee K."/>
            <person name="Dupes A."/>
            <person name="Elong R."/>
            <person name="Falk J."/>
            <person name="Farina A."/>
            <person name="Faro S."/>
            <person name="Ferguson D."/>
            <person name="Fisher S."/>
            <person name="Foley C.D."/>
            <person name="Franke A."/>
            <person name="Friedrich D."/>
            <person name="Gadbois L."/>
            <person name="Gearin G."/>
            <person name="Gearin C.R."/>
            <person name="Giannoukos G."/>
            <person name="Goode T."/>
            <person name="Graham J."/>
            <person name="Grandbois E."/>
            <person name="Grewal S."/>
            <person name="Gyaltsen K."/>
            <person name="Hafez N."/>
            <person name="Hagos B."/>
            <person name="Hall J."/>
            <person name="Henson C."/>
            <person name="Hollinger A."/>
            <person name="Honan T."/>
            <person name="Huard M.D."/>
            <person name="Hughes L."/>
            <person name="Hurhula B."/>
            <person name="Husby M.E."/>
            <person name="Kamat A."/>
            <person name="Kanga B."/>
            <person name="Kashin S."/>
            <person name="Khazanovich D."/>
            <person name="Kisner P."/>
            <person name="Lance K."/>
            <person name="Lara M."/>
            <person name="Lee W."/>
            <person name="Lennon N."/>
            <person name="Letendre F."/>
            <person name="LeVine R."/>
            <person name="Lipovsky A."/>
            <person name="Liu X."/>
            <person name="Liu J."/>
            <person name="Liu S."/>
            <person name="Lokyitsang T."/>
            <person name="Lokyitsang Y."/>
            <person name="Lubonja R."/>
            <person name="Lui A."/>
            <person name="MacDonald P."/>
            <person name="Magnisalis V."/>
            <person name="Maru K."/>
            <person name="Matthews C."/>
            <person name="McCusker W."/>
            <person name="McDonough S."/>
            <person name="Mehta T."/>
            <person name="Meldrim J."/>
            <person name="Meneus L."/>
            <person name="Mihai O."/>
            <person name="Mihalev A."/>
            <person name="Mihova T."/>
            <person name="Mittelman R."/>
            <person name="Mlenga V."/>
            <person name="Montmayeur A."/>
            <person name="Mulrain L."/>
            <person name="Navidi A."/>
            <person name="Naylor J."/>
            <person name="Negash T."/>
            <person name="Nguyen T."/>
            <person name="Nguyen N."/>
            <person name="Nicol R."/>
            <person name="Norbu C."/>
            <person name="Norbu N."/>
            <person name="Novod N."/>
            <person name="O'Neill B."/>
            <person name="Osman S."/>
            <person name="Markiewicz E."/>
            <person name="Oyono O.L."/>
            <person name="Patti C."/>
            <person name="Phunkhang P."/>
            <person name="Pierre F."/>
            <person name="Priest M."/>
            <person name="Raghuraman S."/>
            <person name="Rege F."/>
            <person name="Reyes R."/>
            <person name="Rise C."/>
            <person name="Rogov P."/>
            <person name="Ross K."/>
            <person name="Ryan E."/>
            <person name="Settipalli S."/>
            <person name="Shea T."/>
            <person name="Sherpa N."/>
            <person name="Shi L."/>
            <person name="Shih D."/>
            <person name="Sparrow T."/>
            <person name="Spaulding J."/>
            <person name="Stalker J."/>
            <person name="Stange-Thomann N."/>
            <person name="Stavropoulos S."/>
            <person name="Stone C."/>
            <person name="Strader C."/>
            <person name="Tesfaye S."/>
            <person name="Thomson T."/>
            <person name="Thoulutsang Y."/>
            <person name="Thoulutsang D."/>
            <person name="Topham K."/>
            <person name="Topping I."/>
            <person name="Tsamla T."/>
            <person name="Vassiliev H."/>
            <person name="Vo A."/>
            <person name="Wangchuk T."/>
            <person name="Wangdi T."/>
            <person name="Weiand M."/>
            <person name="Wilkinson J."/>
            <person name="Wilson A."/>
            <person name="Yadav S."/>
            <person name="Young G."/>
            <person name="Yu Q."/>
            <person name="Zembek L."/>
            <person name="Zhong D."/>
            <person name="Zimmer A."/>
            <person name="Zwirko Z."/>
            <person name="Jaffe D.B."/>
            <person name="Alvarez P."/>
            <person name="Brockman W."/>
            <person name="Butler J."/>
            <person name="Chin C."/>
            <person name="Gnerre S."/>
            <person name="Grabherr M."/>
            <person name="Kleber M."/>
            <person name="Mauceli E."/>
            <person name="MacCallum I."/>
        </authorList>
    </citation>
    <scope>NUCLEOTIDE SEQUENCE [LARGE SCALE GENOMIC DNA]</scope>
    <source>
        <strain evidence="2">Tucson 15081-1352.22</strain>
    </source>
</reference>
<protein>
    <submittedName>
        <fullName evidence="1">Uncharacterized protein</fullName>
    </submittedName>
</protein>
<dbReference type="InterPro" id="IPR006601">
    <property type="entry name" value="Uncharacterised_DM11_DROME"/>
</dbReference>
<dbReference type="OrthoDB" id="7975395at2759"/>
<dbReference type="KEGG" id="dmo:Dmoj_GI19808"/>
<dbReference type="SMART" id="SM00675">
    <property type="entry name" value="DM11"/>
    <property type="match status" value="1"/>
</dbReference>
<dbReference type="HOGENOM" id="CLU_094350_0_0_1"/>
<sequence>MCHGQLVSYINSWKSVTELQKLSKMLLPSLLLLTLQMLCQVLAVDYEMLIDDPDVFTDCLENPPGAKGASGLFNLDELTFSLNGDKIHVEGNVTTVWDVEPTDRITASARLMQLDRGIWQPTVFSIATQDFCSLMYDKDQYWFKYWTRYVEDMDAMKSKCVNHKGTKLVHSPFDINMVLTNVRGTTLHGRYKIVVTLEAFDDEKNVKRPESICMEIIGDCERL</sequence>
<evidence type="ECO:0000313" key="2">
    <source>
        <dbReference type="Proteomes" id="UP000009192"/>
    </source>
</evidence>
<dbReference type="AlphaFoldDB" id="B4KQJ7"/>
<dbReference type="EMBL" id="CH933808">
    <property type="protein sequence ID" value="EDW08166.2"/>
    <property type="molecule type" value="Genomic_DNA"/>
</dbReference>
<dbReference type="Proteomes" id="UP000009192">
    <property type="component" value="Unassembled WGS sequence"/>
</dbReference>
<dbReference type="FunCoup" id="B4KQJ7">
    <property type="interactions" value="84"/>
</dbReference>
<keyword evidence="2" id="KW-1185">Reference proteome</keyword>
<name>B4KQJ7_DROMO</name>
<proteinExistence type="predicted"/>
<accession>B4KQJ7</accession>
<organism evidence="1 2">
    <name type="scientific">Drosophila mojavensis</name>
    <name type="common">Fruit fly</name>
    <dbReference type="NCBI Taxonomy" id="7230"/>
    <lineage>
        <taxon>Eukaryota</taxon>
        <taxon>Metazoa</taxon>
        <taxon>Ecdysozoa</taxon>
        <taxon>Arthropoda</taxon>
        <taxon>Hexapoda</taxon>
        <taxon>Insecta</taxon>
        <taxon>Pterygota</taxon>
        <taxon>Neoptera</taxon>
        <taxon>Endopterygota</taxon>
        <taxon>Diptera</taxon>
        <taxon>Brachycera</taxon>
        <taxon>Muscomorpha</taxon>
        <taxon>Ephydroidea</taxon>
        <taxon>Drosophilidae</taxon>
        <taxon>Drosophila</taxon>
    </lineage>
</organism>
<dbReference type="eggNOG" id="ENOG502T6RR">
    <property type="taxonomic scope" value="Eukaryota"/>
</dbReference>
<gene>
    <name evidence="1" type="primary">Dmoj\GI19808</name>
    <name evidence="1" type="ORF">Dmoj_GI19808</name>
</gene>